<dbReference type="EMBL" id="JANIET010000002">
    <property type="protein sequence ID" value="MCQ8230044.1"/>
    <property type="molecule type" value="Genomic_DNA"/>
</dbReference>
<comment type="caution">
    <text evidence="1">The sequence shown here is derived from an EMBL/GenBank/DDBJ whole genome shotgun (WGS) entry which is preliminary data.</text>
</comment>
<sequence length="48" mass="5376">MDFDANTHRCTLVIDRQLPARLAMNASSGIGINFEKIVPLIDSPLEEY</sequence>
<organism evidence="1 2">
    <name type="scientific">Pantoea trifolii</name>
    <dbReference type="NCBI Taxonomy" id="2968030"/>
    <lineage>
        <taxon>Bacteria</taxon>
        <taxon>Pseudomonadati</taxon>
        <taxon>Pseudomonadota</taxon>
        <taxon>Gammaproteobacteria</taxon>
        <taxon>Enterobacterales</taxon>
        <taxon>Erwiniaceae</taxon>
        <taxon>Pantoea</taxon>
    </lineage>
</organism>
<gene>
    <name evidence="1" type="ORF">NQH49_21530</name>
</gene>
<evidence type="ECO:0000313" key="2">
    <source>
        <dbReference type="Proteomes" id="UP001300015"/>
    </source>
</evidence>
<dbReference type="RefSeq" id="WP_256698770.1">
    <property type="nucleotide sequence ID" value="NZ_JANIES010000002.1"/>
</dbReference>
<reference evidence="1 2" key="1">
    <citation type="submission" date="2022-07" db="EMBL/GenBank/DDBJ databases">
        <title>Pantoea trifolii sp. nov. isolated from root nodules of Trifolium rubens.</title>
        <authorList>
            <person name="Kalita M."/>
            <person name="Wdowiak-Wrobel S."/>
            <person name="Marek-Kozaczuk M."/>
            <person name="Palusinska-Szysz M."/>
            <person name="Sokolowski W."/>
            <person name="Coutinho T."/>
            <person name="Hlahane L."/>
        </authorList>
    </citation>
    <scope>NUCLEOTIDE SEQUENCE [LARGE SCALE GENOMIC DNA]</scope>
    <source>
        <strain evidence="1 2">MMK2</strain>
    </source>
</reference>
<dbReference type="Proteomes" id="UP001300015">
    <property type="component" value="Unassembled WGS sequence"/>
</dbReference>
<proteinExistence type="predicted"/>
<protein>
    <submittedName>
        <fullName evidence="1">Uncharacterized protein</fullName>
    </submittedName>
</protein>
<keyword evidence="2" id="KW-1185">Reference proteome</keyword>
<accession>A0ABT1VTY8</accession>
<evidence type="ECO:0000313" key="1">
    <source>
        <dbReference type="EMBL" id="MCQ8230044.1"/>
    </source>
</evidence>
<name>A0ABT1VTY8_9GAMM</name>